<evidence type="ECO:0000313" key="7">
    <source>
        <dbReference type="EMBL" id="RLV71867.1"/>
    </source>
</evidence>
<dbReference type="Gene3D" id="3.20.20.60">
    <property type="entry name" value="Phosphoenolpyruvate-binding domains"/>
    <property type="match status" value="1"/>
</dbReference>
<dbReference type="AlphaFoldDB" id="A0A0A0NNX1"/>
<dbReference type="HOGENOM" id="CLU_044864_2_1_11"/>
<keyword evidence="3 5" id="KW-0460">Magnesium</keyword>
<dbReference type="PIRSF" id="PIRSF015582">
    <property type="entry name" value="Cit_lyase_B"/>
    <property type="match status" value="1"/>
</dbReference>
<comment type="caution">
    <text evidence="7">The sequence shown here is derived from an EMBL/GenBank/DDBJ whole genome shotgun (WGS) entry which is preliminary data.</text>
</comment>
<dbReference type="InterPro" id="IPR005000">
    <property type="entry name" value="Aldolase/citrate-lyase_domain"/>
</dbReference>
<feature type="binding site" evidence="4">
    <location>
        <position position="65"/>
    </location>
    <ligand>
        <name>substrate</name>
    </ligand>
</feature>
<keyword evidence="2 5" id="KW-0479">Metal-binding</keyword>
<dbReference type="InterPro" id="IPR011206">
    <property type="entry name" value="Citrate_lyase_beta/mcl1/mcl2"/>
</dbReference>
<dbReference type="EMBL" id="QYCY01000004">
    <property type="protein sequence ID" value="RLV71867.1"/>
    <property type="molecule type" value="Genomic_DNA"/>
</dbReference>
<evidence type="ECO:0000256" key="1">
    <source>
        <dbReference type="ARBA" id="ARBA00001946"/>
    </source>
</evidence>
<dbReference type="InterPro" id="IPR015813">
    <property type="entry name" value="Pyrv/PenolPyrv_kinase-like_dom"/>
</dbReference>
<dbReference type="GO" id="GO:0006107">
    <property type="term" value="P:oxaloacetate metabolic process"/>
    <property type="evidence" value="ECO:0007669"/>
    <property type="project" value="TreeGrafter"/>
</dbReference>
<dbReference type="Pfam" id="PF03328">
    <property type="entry name" value="HpcH_HpaI"/>
    <property type="match status" value="1"/>
</dbReference>
<protein>
    <recommendedName>
        <fullName evidence="6">HpcH/HpaI aldolase/citrate lyase domain-containing protein</fullName>
    </recommendedName>
</protein>
<dbReference type="GO" id="GO:0000287">
    <property type="term" value="F:magnesium ion binding"/>
    <property type="evidence" value="ECO:0007669"/>
    <property type="project" value="TreeGrafter"/>
</dbReference>
<dbReference type="Proteomes" id="UP000281594">
    <property type="component" value="Unassembled WGS sequence"/>
</dbReference>
<evidence type="ECO:0000259" key="6">
    <source>
        <dbReference type="Pfam" id="PF03328"/>
    </source>
</evidence>
<feature type="binding site" evidence="4">
    <location>
        <position position="130"/>
    </location>
    <ligand>
        <name>substrate</name>
    </ligand>
</feature>
<dbReference type="KEGG" id="src:M271_49650"/>
<evidence type="ECO:0000256" key="2">
    <source>
        <dbReference type="ARBA" id="ARBA00022723"/>
    </source>
</evidence>
<dbReference type="PANTHER" id="PTHR32308">
    <property type="entry name" value="LYASE BETA SUBUNIT, PUTATIVE (AFU_ORTHOLOGUE AFUA_4G13030)-RELATED"/>
    <property type="match status" value="1"/>
</dbReference>
<dbReference type="eggNOG" id="COG2301">
    <property type="taxonomic scope" value="Bacteria"/>
</dbReference>
<sequence length="292" mass="29947">MNLGRTLLFSPGDHARRVERALASPAATVVLDLEDGVAEGTAKEAARATIARALSSTRRTGLFVRVNGTGSPEQAADLAALAPSLGHVTGIVVPKVESREEVTRLGKRLHEIERDLGIKPGSLLVVPVVETCAGLLAAPGIAAAPRVAALILGVLDLAAELGVSPVAGSGGLDHVRVHLAVAARAAGLPAPADGPHPDLDDDEGLRRSSLASRALGFGGRVVLHPRQLDAVERDYAPTADEVLRARRVVEAAAAGAGSLRLPDGTFVDAPVIARARAVLAEAGEVTREHAPA</sequence>
<dbReference type="RefSeq" id="WP_020874771.1">
    <property type="nucleotide sequence ID" value="NC_022785.1"/>
</dbReference>
<reference evidence="7 8" key="1">
    <citation type="journal article" date="2018" name="J. Biol. Chem.">
        <title>Discovery of the actinoplanic acid pathway in Streptomyces rapamycinicus reveals a genetically conserved synergism with rapamycin.</title>
        <authorList>
            <person name="Mrak P."/>
            <person name="Krastel P."/>
            <person name="Pivk Lukancic P."/>
            <person name="Tao J."/>
            <person name="Pistorius D."/>
            <person name="Moore C.M."/>
        </authorList>
    </citation>
    <scope>NUCLEOTIDE SEQUENCE [LARGE SCALE GENOMIC DNA]</scope>
    <source>
        <strain evidence="7 8">NRRL 5491</strain>
    </source>
</reference>
<organism evidence="7 8">
    <name type="scientific">Streptomyces rapamycinicus (strain ATCC 29253 / DSM 41530 / NRRL 5491 / AYB-994)</name>
    <name type="common">Streptomyces hygroscopicus (strain ATCC 29253)</name>
    <dbReference type="NCBI Taxonomy" id="1343740"/>
    <lineage>
        <taxon>Bacteria</taxon>
        <taxon>Bacillati</taxon>
        <taxon>Actinomycetota</taxon>
        <taxon>Actinomycetes</taxon>
        <taxon>Kitasatosporales</taxon>
        <taxon>Streptomycetaceae</taxon>
        <taxon>Streptomyces</taxon>
        <taxon>Streptomyces violaceusniger group</taxon>
    </lineage>
</organism>
<dbReference type="GO" id="GO:0003824">
    <property type="term" value="F:catalytic activity"/>
    <property type="evidence" value="ECO:0007669"/>
    <property type="project" value="InterPro"/>
</dbReference>
<feature type="binding site" evidence="5">
    <location>
        <position position="130"/>
    </location>
    <ligand>
        <name>Mg(2+)</name>
        <dbReference type="ChEBI" id="CHEBI:18420"/>
    </ligand>
</feature>
<name>A0A0A0NNX1_STRRN</name>
<dbReference type="SUPFAM" id="SSF51621">
    <property type="entry name" value="Phosphoenolpyruvate/pyruvate domain"/>
    <property type="match status" value="1"/>
</dbReference>
<evidence type="ECO:0000313" key="8">
    <source>
        <dbReference type="Proteomes" id="UP000281594"/>
    </source>
</evidence>
<evidence type="ECO:0000256" key="5">
    <source>
        <dbReference type="PIRSR" id="PIRSR015582-2"/>
    </source>
</evidence>
<feature type="binding site" evidence="5">
    <location>
        <position position="156"/>
    </location>
    <ligand>
        <name>Mg(2+)</name>
        <dbReference type="ChEBI" id="CHEBI:18420"/>
    </ligand>
</feature>
<dbReference type="STRING" id="1343740.M271_49650"/>
<dbReference type="PANTHER" id="PTHR32308:SF10">
    <property type="entry name" value="CITRATE LYASE SUBUNIT BETA"/>
    <property type="match status" value="1"/>
</dbReference>
<gene>
    <name evidence="7" type="ORF">D3C57_145110</name>
</gene>
<dbReference type="InterPro" id="IPR040442">
    <property type="entry name" value="Pyrv_kinase-like_dom_sf"/>
</dbReference>
<comment type="cofactor">
    <cofactor evidence="1">
        <name>Mg(2+)</name>
        <dbReference type="ChEBI" id="CHEBI:18420"/>
    </cofactor>
</comment>
<feature type="domain" description="HpcH/HpaI aldolase/citrate lyase" evidence="6">
    <location>
        <begin position="5"/>
        <end position="225"/>
    </location>
</feature>
<proteinExistence type="predicted"/>
<evidence type="ECO:0000256" key="4">
    <source>
        <dbReference type="PIRSR" id="PIRSR015582-1"/>
    </source>
</evidence>
<evidence type="ECO:0000256" key="3">
    <source>
        <dbReference type="ARBA" id="ARBA00022842"/>
    </source>
</evidence>
<accession>A0A0A0NNX1</accession>